<feature type="region of interest" description="Disordered" evidence="4">
    <location>
        <begin position="736"/>
        <end position="792"/>
    </location>
</feature>
<dbReference type="PROSITE" id="PS50086">
    <property type="entry name" value="TBC_RABGAP"/>
    <property type="match status" value="1"/>
</dbReference>
<evidence type="ECO:0000313" key="6">
    <source>
        <dbReference type="EMBL" id="KAE8151232.1"/>
    </source>
</evidence>
<gene>
    <name evidence="6" type="ORF">BDV25DRAFT_152932</name>
</gene>
<feature type="compositionally biased region" description="Polar residues" evidence="4">
    <location>
        <begin position="761"/>
        <end position="786"/>
    </location>
</feature>
<keyword evidence="1" id="KW-0343">GTPase activation</keyword>
<dbReference type="OrthoDB" id="10264062at2759"/>
<feature type="domain" description="Rab-GAP TBC" evidence="5">
    <location>
        <begin position="439"/>
        <end position="667"/>
    </location>
</feature>
<feature type="compositionally biased region" description="Low complexity" evidence="4">
    <location>
        <begin position="266"/>
        <end position="279"/>
    </location>
</feature>
<dbReference type="Proteomes" id="UP000325780">
    <property type="component" value="Unassembled WGS sequence"/>
</dbReference>
<dbReference type="PANTHER" id="PTHR22957">
    <property type="entry name" value="TBC1 DOMAIN FAMILY MEMBER GTPASE-ACTIVATING PROTEIN"/>
    <property type="match status" value="1"/>
</dbReference>
<protein>
    <recommendedName>
        <fullName evidence="2">GTPase-activating protein GYP7</fullName>
    </recommendedName>
    <alternativeName>
        <fullName evidence="3">GAP for YPT7</fullName>
    </alternativeName>
</protein>
<organism evidence="6 7">
    <name type="scientific">Aspergillus avenaceus</name>
    <dbReference type="NCBI Taxonomy" id="36643"/>
    <lineage>
        <taxon>Eukaryota</taxon>
        <taxon>Fungi</taxon>
        <taxon>Dikarya</taxon>
        <taxon>Ascomycota</taxon>
        <taxon>Pezizomycotina</taxon>
        <taxon>Eurotiomycetes</taxon>
        <taxon>Eurotiomycetidae</taxon>
        <taxon>Eurotiales</taxon>
        <taxon>Aspergillaceae</taxon>
        <taxon>Aspergillus</taxon>
        <taxon>Aspergillus subgen. Circumdati</taxon>
    </lineage>
</organism>
<evidence type="ECO:0000256" key="2">
    <source>
        <dbReference type="ARBA" id="ARBA00072091"/>
    </source>
</evidence>
<dbReference type="Gene3D" id="1.10.8.270">
    <property type="entry name" value="putative rabgap domain of human tbc1 domain family member 14 like domains"/>
    <property type="match status" value="1"/>
</dbReference>
<dbReference type="InterPro" id="IPR000195">
    <property type="entry name" value="Rab-GAP-TBC_dom"/>
</dbReference>
<dbReference type="GO" id="GO:0005737">
    <property type="term" value="C:cytoplasm"/>
    <property type="evidence" value="ECO:0007669"/>
    <property type="project" value="UniProtKB-ARBA"/>
</dbReference>
<reference evidence="6 7" key="1">
    <citation type="submission" date="2019-04" db="EMBL/GenBank/DDBJ databases">
        <title>Friends and foes A comparative genomics study of 23 Aspergillus species from section Flavi.</title>
        <authorList>
            <consortium name="DOE Joint Genome Institute"/>
            <person name="Kjaerbolling I."/>
            <person name="Vesth T."/>
            <person name="Frisvad J.C."/>
            <person name="Nybo J.L."/>
            <person name="Theobald S."/>
            <person name="Kildgaard S."/>
            <person name="Isbrandt T."/>
            <person name="Kuo A."/>
            <person name="Sato A."/>
            <person name="Lyhne E.K."/>
            <person name="Kogle M.E."/>
            <person name="Wiebenga A."/>
            <person name="Kun R.S."/>
            <person name="Lubbers R.J."/>
            <person name="Makela M.R."/>
            <person name="Barry K."/>
            <person name="Chovatia M."/>
            <person name="Clum A."/>
            <person name="Daum C."/>
            <person name="Haridas S."/>
            <person name="He G."/>
            <person name="LaButti K."/>
            <person name="Lipzen A."/>
            <person name="Mondo S."/>
            <person name="Riley R."/>
            <person name="Salamov A."/>
            <person name="Simmons B.A."/>
            <person name="Magnuson J.K."/>
            <person name="Henrissat B."/>
            <person name="Mortensen U.H."/>
            <person name="Larsen T.O."/>
            <person name="Devries R.P."/>
            <person name="Grigoriev I.V."/>
            <person name="Machida M."/>
            <person name="Baker S.E."/>
            <person name="Andersen M.R."/>
        </authorList>
    </citation>
    <scope>NUCLEOTIDE SEQUENCE [LARGE SCALE GENOMIC DNA]</scope>
    <source>
        <strain evidence="6 7">IBT 18842</strain>
    </source>
</reference>
<feature type="region of interest" description="Disordered" evidence="4">
    <location>
        <begin position="265"/>
        <end position="285"/>
    </location>
</feature>
<proteinExistence type="predicted"/>
<dbReference type="GO" id="GO:0005096">
    <property type="term" value="F:GTPase activator activity"/>
    <property type="evidence" value="ECO:0007669"/>
    <property type="project" value="UniProtKB-KW"/>
</dbReference>
<evidence type="ECO:0000259" key="5">
    <source>
        <dbReference type="PROSITE" id="PS50086"/>
    </source>
</evidence>
<dbReference type="Gene3D" id="1.10.472.80">
    <property type="entry name" value="Ypt/Rab-GAP domain of gyp1p, domain 3"/>
    <property type="match status" value="1"/>
</dbReference>
<dbReference type="FunFam" id="1.10.472.80:FF:000005">
    <property type="entry name" value="TBC1 domain family member 15"/>
    <property type="match status" value="1"/>
</dbReference>
<dbReference type="AlphaFoldDB" id="A0A5N6TXX7"/>
<sequence length="816" mass="93648">MAGKGVKFTPPPSPTASYYDVSDDEEDEYNTISHSSSRRGVKLLFSKSKVYVHPTPSSKDNIPGFIALIQQKPAPHGSSTIASPSTSKSSDISSYLLAWVPEASLGDAYSTYVKVDLTGDSSPPRQRYLVPPLPATTTYKDPIGLYAFAVPLSEIYSLLVRPPSIGWWFGSLVINTRAGDSFPALFFHDSECESTILQKKKRTQESFDPFGEDGSLFWGGDEVIRWLRRYVDVQRSAVDNSAYLINPTEEDRLSFGHPLTADGTVSKAQDQAAAPSQSAGQRDAGMDPFMKAIKETRWKVLEQLSKITTFTRRTANEIAENPRIPPQVRRLIQTPEIQTLQDEFDSARLYLARWAMSISEQSERERNQRIWTAKDVLQMENSSVGDFEILDLETGTMSIHERRKMVTMKEWEDFFDPTTGRLQVTVDEVKERVFHGGLDPNDGVRKAAWLFLLGVYPWDSSRDERQALMNSKRDEYIRLKGGWWERMVEGNSTEEQHEWWKEQRNRIEKDVHRTDRTIPLFAGEDIPHPDPDSPFADTGTNVHLEQMKDMLLTYNEYNPDLGYVQGMSDLLAPLYAVMQDDAVAFWTFVGFMERMERNFLRDQSGMRSQLLTLDHLVQLMDPQLYLHLQSADSTNFFFFFRMLLVWYKREFEWVDVLRLWETLWTDYLSSNFHLFIALAILEKHRDVIMDHLKHFDEVLKYINELSNTMDLLPILTRAESLFRRFDRAVQAIDKKNNFPAPSTTHRKPLEPKDEDKGKAPQQATTAYSSGVNAGPSSAQNSNSTEQPKVISPELRDLFHKNVFWKPSSKLTEHEHV</sequence>
<evidence type="ECO:0000256" key="3">
    <source>
        <dbReference type="ARBA" id="ARBA00082648"/>
    </source>
</evidence>
<name>A0A5N6TXX7_ASPAV</name>
<evidence type="ECO:0000256" key="1">
    <source>
        <dbReference type="ARBA" id="ARBA00022468"/>
    </source>
</evidence>
<dbReference type="InterPro" id="IPR035969">
    <property type="entry name" value="Rab-GAP_TBC_sf"/>
</dbReference>
<dbReference type="SMART" id="SM00164">
    <property type="entry name" value="TBC"/>
    <property type="match status" value="1"/>
</dbReference>
<dbReference type="SUPFAM" id="SSF47923">
    <property type="entry name" value="Ypt/Rab-GAP domain of gyp1p"/>
    <property type="match status" value="2"/>
</dbReference>
<accession>A0A5N6TXX7</accession>
<dbReference type="Pfam" id="PF00566">
    <property type="entry name" value="RabGAP-TBC"/>
    <property type="match status" value="1"/>
</dbReference>
<dbReference type="PANTHER" id="PTHR22957:SF502">
    <property type="entry name" value="SMALL G PROTEIN SIGNALING MODULATOR 2-RELATED"/>
    <property type="match status" value="1"/>
</dbReference>
<evidence type="ECO:0000256" key="4">
    <source>
        <dbReference type="SAM" id="MobiDB-lite"/>
    </source>
</evidence>
<feature type="compositionally biased region" description="Basic and acidic residues" evidence="4">
    <location>
        <begin position="747"/>
        <end position="758"/>
    </location>
</feature>
<keyword evidence="7" id="KW-1185">Reference proteome</keyword>
<feature type="region of interest" description="Disordered" evidence="4">
    <location>
        <begin position="1"/>
        <end position="33"/>
    </location>
</feature>
<dbReference type="FunFam" id="1.10.8.270:FF:000032">
    <property type="entry name" value="GTPase activating protein (Gyp7)"/>
    <property type="match status" value="1"/>
</dbReference>
<dbReference type="EMBL" id="ML742075">
    <property type="protein sequence ID" value="KAE8151232.1"/>
    <property type="molecule type" value="Genomic_DNA"/>
</dbReference>
<evidence type="ECO:0000313" key="7">
    <source>
        <dbReference type="Proteomes" id="UP000325780"/>
    </source>
</evidence>